<name>A0AAE2YQJ1_9PROT</name>
<feature type="domain" description="Cytochrome P460" evidence="1">
    <location>
        <begin position="22"/>
        <end position="83"/>
    </location>
</feature>
<dbReference type="CDD" id="cd20716">
    <property type="entry name" value="cyt_P460_fam"/>
    <property type="match status" value="1"/>
</dbReference>
<dbReference type="InterPro" id="IPR032033">
    <property type="entry name" value="Cytochrome_P460"/>
</dbReference>
<organism evidence="2 3">
    <name type="scientific">Igneacidithiobacillus copahuensis</name>
    <dbReference type="NCBI Taxonomy" id="2724909"/>
    <lineage>
        <taxon>Bacteria</taxon>
        <taxon>Pseudomonadati</taxon>
        <taxon>Pseudomonadota</taxon>
        <taxon>Acidithiobacillia</taxon>
        <taxon>Acidithiobacillales</taxon>
        <taxon>Acidithiobacillaceae</taxon>
        <taxon>Igneacidithiobacillus</taxon>
    </lineage>
</organism>
<evidence type="ECO:0000259" key="1">
    <source>
        <dbReference type="Pfam" id="PF16694"/>
    </source>
</evidence>
<dbReference type="EMBL" id="JAAXYO010000097">
    <property type="protein sequence ID" value="MBU2788055.1"/>
    <property type="molecule type" value="Genomic_DNA"/>
</dbReference>
<protein>
    <submittedName>
        <fullName evidence="2">Cytochrome P460 family protein</fullName>
    </submittedName>
</protein>
<evidence type="ECO:0000313" key="2">
    <source>
        <dbReference type="EMBL" id="MBU2788055.1"/>
    </source>
</evidence>
<evidence type="ECO:0000313" key="3">
    <source>
        <dbReference type="Proteomes" id="UP001197378"/>
    </source>
</evidence>
<accession>A0AAE2YQJ1</accession>
<dbReference type="Gene3D" id="3.50.70.20">
    <property type="entry name" value="Cytochrome P460"/>
    <property type="match status" value="1"/>
</dbReference>
<proteinExistence type="predicted"/>
<keyword evidence="3" id="KW-1185">Reference proteome</keyword>
<gene>
    <name evidence="2" type="ORF">HFQ13_07540</name>
</gene>
<dbReference type="AlphaFoldDB" id="A0AAE2YQJ1"/>
<dbReference type="Proteomes" id="UP001197378">
    <property type="component" value="Unassembled WGS sequence"/>
</dbReference>
<sequence length="122" mass="13646">MSQAGGIIHVSRYKNDSLLVKENFNKNRKPTGVTAMLKLAGYDAADRNWVMAAYKPDGTMVSFGKIGSCIACHTMVQKQDFVFAPPPQQLLSIRTWKAFFPKQEMNPAYVSLLKEHPEAVVK</sequence>
<dbReference type="InterPro" id="IPR038142">
    <property type="entry name" value="Cytochrome_P460_sp"/>
</dbReference>
<dbReference type="Pfam" id="PF16694">
    <property type="entry name" value="Cytochrome_P460"/>
    <property type="match status" value="1"/>
</dbReference>
<comment type="caution">
    <text evidence="2">The sequence shown here is derived from an EMBL/GenBank/DDBJ whole genome shotgun (WGS) entry which is preliminary data.</text>
</comment>
<reference evidence="2" key="1">
    <citation type="journal article" date="2021" name="ISME J.">
        <title>Genomic evolution of the class Acidithiobacillia: deep-branching Proteobacteria living in extreme acidic conditions.</title>
        <authorList>
            <person name="Moya-Beltran A."/>
            <person name="Beard S."/>
            <person name="Rojas-Villalobos C."/>
            <person name="Issotta F."/>
            <person name="Gallardo Y."/>
            <person name="Ulloa R."/>
            <person name="Giaveno A."/>
            <person name="Degli Esposti M."/>
            <person name="Johnson D.B."/>
            <person name="Quatrini R."/>
        </authorList>
    </citation>
    <scope>NUCLEOTIDE SEQUENCE</scope>
    <source>
        <strain evidence="2">VAN18-1</strain>
    </source>
</reference>